<dbReference type="OrthoDB" id="6194859at2"/>
<evidence type="ECO:0000256" key="4">
    <source>
        <dbReference type="SAM" id="MobiDB-lite"/>
    </source>
</evidence>
<evidence type="ECO:0000256" key="1">
    <source>
        <dbReference type="ARBA" id="ARBA00023015"/>
    </source>
</evidence>
<sequence length="365" mass="41319">MHRQKLSSLPSLGTTSMPPVWQFLQAARHRNIVLSEALQNADITFPTLYEADARLDGERFQQLLAYLVEQVEAPLFGLYSARFVQPDRFYIIGQIGLNAVNLSQALREALPLERLVGDMGVTELREHPEGLKMVWRCQYSHPLVVPELIDNVLASWLNFARLLLDDTEGSPVEVRLQRPQPSRAACRQYREVFGCAVHFAQNEDALVIAREHLTRPLPSANQQRLAQLKASARLGLEHIGEEDQLSLQAARVMRQMMPQGKLRREQVAEQLGLGGRSLQRGLLREGASYQQLLDQVRREMADYWLTCSGLSMEEVALQLGFSDGRVFFRAYRQWAGQTPGATRSASRRRFRGRDGLSSSDQPTGR</sequence>
<feature type="domain" description="HTH araC/xylS-type" evidence="5">
    <location>
        <begin position="247"/>
        <end position="345"/>
    </location>
</feature>
<dbReference type="PROSITE" id="PS01124">
    <property type="entry name" value="HTH_ARAC_FAMILY_2"/>
    <property type="match status" value="1"/>
</dbReference>
<comment type="caution">
    <text evidence="6">The sequence shown here is derived from an EMBL/GenBank/DDBJ whole genome shotgun (WGS) entry which is preliminary data.</text>
</comment>
<keyword evidence="3" id="KW-0804">Transcription</keyword>
<evidence type="ECO:0000313" key="7">
    <source>
        <dbReference type="Proteomes" id="UP000275394"/>
    </source>
</evidence>
<organism evidence="6 7">
    <name type="scientific">Sinobacterium caligoides</name>
    <dbReference type="NCBI Taxonomy" id="933926"/>
    <lineage>
        <taxon>Bacteria</taxon>
        <taxon>Pseudomonadati</taxon>
        <taxon>Pseudomonadota</taxon>
        <taxon>Gammaproteobacteria</taxon>
        <taxon>Cellvibrionales</taxon>
        <taxon>Spongiibacteraceae</taxon>
        <taxon>Sinobacterium</taxon>
    </lineage>
</organism>
<dbReference type="GO" id="GO:0005829">
    <property type="term" value="C:cytosol"/>
    <property type="evidence" value="ECO:0007669"/>
    <property type="project" value="TreeGrafter"/>
</dbReference>
<proteinExistence type="predicted"/>
<reference evidence="6 7" key="1">
    <citation type="submission" date="2018-11" db="EMBL/GenBank/DDBJ databases">
        <title>Genomic Encyclopedia of Type Strains, Phase IV (KMG-IV): sequencing the most valuable type-strain genomes for metagenomic binning, comparative biology and taxonomic classification.</title>
        <authorList>
            <person name="Goeker M."/>
        </authorList>
    </citation>
    <scope>NUCLEOTIDE SEQUENCE [LARGE SCALE GENOMIC DNA]</scope>
    <source>
        <strain evidence="6 7">DSM 100316</strain>
    </source>
</reference>
<dbReference type="Gene3D" id="1.10.10.60">
    <property type="entry name" value="Homeodomain-like"/>
    <property type="match status" value="1"/>
</dbReference>
<feature type="region of interest" description="Disordered" evidence="4">
    <location>
        <begin position="339"/>
        <end position="365"/>
    </location>
</feature>
<dbReference type="PANTHER" id="PTHR47894:SF1">
    <property type="entry name" value="HTH-TYPE TRANSCRIPTIONAL REGULATOR VQSM"/>
    <property type="match status" value="1"/>
</dbReference>
<dbReference type="Proteomes" id="UP000275394">
    <property type="component" value="Unassembled WGS sequence"/>
</dbReference>
<dbReference type="InterPro" id="IPR032687">
    <property type="entry name" value="AraC-type_N"/>
</dbReference>
<keyword evidence="2" id="KW-0238">DNA-binding</keyword>
<dbReference type="InterPro" id="IPR018060">
    <property type="entry name" value="HTH_AraC"/>
</dbReference>
<dbReference type="Pfam" id="PF12625">
    <property type="entry name" value="Arabinose_bd"/>
    <property type="match status" value="1"/>
</dbReference>
<dbReference type="PANTHER" id="PTHR47894">
    <property type="entry name" value="HTH-TYPE TRANSCRIPTIONAL REGULATOR GADX"/>
    <property type="match status" value="1"/>
</dbReference>
<dbReference type="Pfam" id="PF12833">
    <property type="entry name" value="HTH_18"/>
    <property type="match status" value="1"/>
</dbReference>
<evidence type="ECO:0000256" key="3">
    <source>
        <dbReference type="ARBA" id="ARBA00023163"/>
    </source>
</evidence>
<protein>
    <submittedName>
        <fullName evidence="6">AraC family transcriptional regulator</fullName>
    </submittedName>
</protein>
<dbReference type="GO" id="GO:0000976">
    <property type="term" value="F:transcription cis-regulatory region binding"/>
    <property type="evidence" value="ECO:0007669"/>
    <property type="project" value="TreeGrafter"/>
</dbReference>
<dbReference type="RefSeq" id="WP_123711278.1">
    <property type="nucleotide sequence ID" value="NZ_RKHR01000003.1"/>
</dbReference>
<evidence type="ECO:0000256" key="2">
    <source>
        <dbReference type="ARBA" id="ARBA00023125"/>
    </source>
</evidence>
<accession>A0A3N2DZR2</accession>
<dbReference type="AlphaFoldDB" id="A0A3N2DZR2"/>
<dbReference type="SMART" id="SM00342">
    <property type="entry name" value="HTH_ARAC"/>
    <property type="match status" value="1"/>
</dbReference>
<keyword evidence="7" id="KW-1185">Reference proteome</keyword>
<keyword evidence="1" id="KW-0805">Transcription regulation</keyword>
<evidence type="ECO:0000259" key="5">
    <source>
        <dbReference type="PROSITE" id="PS01124"/>
    </source>
</evidence>
<feature type="compositionally biased region" description="Low complexity" evidence="4">
    <location>
        <begin position="355"/>
        <end position="365"/>
    </location>
</feature>
<dbReference type="EMBL" id="RKHR01000003">
    <property type="protein sequence ID" value="ROS05363.1"/>
    <property type="molecule type" value="Genomic_DNA"/>
</dbReference>
<evidence type="ECO:0000313" key="6">
    <source>
        <dbReference type="EMBL" id="ROS05363.1"/>
    </source>
</evidence>
<gene>
    <name evidence="6" type="ORF">EDC56_0893</name>
</gene>
<dbReference type="SUPFAM" id="SSF46689">
    <property type="entry name" value="Homeodomain-like"/>
    <property type="match status" value="1"/>
</dbReference>
<dbReference type="GO" id="GO:0003700">
    <property type="term" value="F:DNA-binding transcription factor activity"/>
    <property type="evidence" value="ECO:0007669"/>
    <property type="project" value="InterPro"/>
</dbReference>
<dbReference type="InterPro" id="IPR009057">
    <property type="entry name" value="Homeodomain-like_sf"/>
</dbReference>
<name>A0A3N2DZR2_9GAMM</name>